<keyword evidence="3" id="KW-1185">Reference proteome</keyword>
<evidence type="ECO:0008006" key="4">
    <source>
        <dbReference type="Google" id="ProtNLM"/>
    </source>
</evidence>
<dbReference type="OrthoDB" id="7297045at2"/>
<proteinExistence type="predicted"/>
<comment type="caution">
    <text evidence="2">The sequence shown here is derived from an EMBL/GenBank/DDBJ whole genome shotgun (WGS) entry which is preliminary data.</text>
</comment>
<keyword evidence="1" id="KW-0472">Membrane</keyword>
<dbReference type="RefSeq" id="WP_133532765.1">
    <property type="nucleotide sequence ID" value="NZ_SNXR01000013.1"/>
</dbReference>
<name>A0A4R6QBM3_9FLAO</name>
<organism evidence="2 3">
    <name type="scientific">Flavobacterium dankookense</name>
    <dbReference type="NCBI Taxonomy" id="706186"/>
    <lineage>
        <taxon>Bacteria</taxon>
        <taxon>Pseudomonadati</taxon>
        <taxon>Bacteroidota</taxon>
        <taxon>Flavobacteriia</taxon>
        <taxon>Flavobacteriales</taxon>
        <taxon>Flavobacteriaceae</taxon>
        <taxon>Flavobacterium</taxon>
    </lineage>
</organism>
<dbReference type="AlphaFoldDB" id="A0A4R6QBM3"/>
<gene>
    <name evidence="2" type="ORF">BC748_1466</name>
</gene>
<evidence type="ECO:0000313" key="3">
    <source>
        <dbReference type="Proteomes" id="UP000295260"/>
    </source>
</evidence>
<reference evidence="2 3" key="1">
    <citation type="submission" date="2019-03" db="EMBL/GenBank/DDBJ databases">
        <title>Genomic Encyclopedia of Archaeal and Bacterial Type Strains, Phase II (KMG-II): from individual species to whole genera.</title>
        <authorList>
            <person name="Goeker M."/>
        </authorList>
    </citation>
    <scope>NUCLEOTIDE SEQUENCE [LARGE SCALE GENOMIC DNA]</scope>
    <source>
        <strain evidence="2 3">DSM 25687</strain>
    </source>
</reference>
<evidence type="ECO:0000313" key="2">
    <source>
        <dbReference type="EMBL" id="TDP59223.1"/>
    </source>
</evidence>
<dbReference type="Proteomes" id="UP000295260">
    <property type="component" value="Unassembled WGS sequence"/>
</dbReference>
<keyword evidence="1" id="KW-1133">Transmembrane helix</keyword>
<feature type="transmembrane region" description="Helical" evidence="1">
    <location>
        <begin position="6"/>
        <end position="26"/>
    </location>
</feature>
<sequence>MKKFIVTILSYLMATFLIMFALDFGYTKVYENAKPRTKFQYFRSLKNKQFDCVFLGSSRVENGIIPTIIKEKTGLETLNMGFQASKLNDIYTILQLLKEYNIQGKRIFIQIDYIYNLKGNSKILQYQMIPFINENEVLNKHFKNNSEDYFGYNYVPFYRYSRNDLKLNFREILLSIAKKKTNAMEGNGYAPKYGTSKNHRLTLPTELEKENVVFDSIIKYIEKNKINATFYCAPFCYHGKNMEFIAKLKNKVPNFYDFSRAVSDEKLFQNSNHLNHDGAIYFTNIFIDQVLLKNNIEE</sequence>
<accession>A0A4R6QBM3</accession>
<evidence type="ECO:0000256" key="1">
    <source>
        <dbReference type="SAM" id="Phobius"/>
    </source>
</evidence>
<protein>
    <recommendedName>
        <fullName evidence="4">DUF1574 domain-containing protein</fullName>
    </recommendedName>
</protein>
<keyword evidence="1" id="KW-0812">Transmembrane</keyword>
<dbReference type="EMBL" id="SNXR01000013">
    <property type="protein sequence ID" value="TDP59223.1"/>
    <property type="molecule type" value="Genomic_DNA"/>
</dbReference>